<dbReference type="EMBL" id="UFVD01000001">
    <property type="protein sequence ID" value="SUX10216.1"/>
    <property type="molecule type" value="Genomic_DNA"/>
</dbReference>
<keyword evidence="5" id="KW-0564">Palmitate</keyword>
<dbReference type="STRING" id="32024.GCA_000788295_00527"/>
<dbReference type="Gene3D" id="3.40.190.10">
    <property type="entry name" value="Periplasmic binding protein-like II"/>
    <property type="match status" value="1"/>
</dbReference>
<comment type="subcellular location">
    <subcellularLocation>
        <location evidence="1">Membrane</location>
        <topology evidence="1">Lipid-anchor</topology>
    </subcellularLocation>
</comment>
<dbReference type="Proteomes" id="UP000254920">
    <property type="component" value="Unassembled WGS sequence"/>
</dbReference>
<evidence type="ECO:0000256" key="6">
    <source>
        <dbReference type="ARBA" id="ARBA00023288"/>
    </source>
</evidence>
<protein>
    <submittedName>
        <fullName evidence="7">NLPA family lipoprotein</fullName>
    </submittedName>
</protein>
<dbReference type="Pfam" id="PF03180">
    <property type="entry name" value="Lipoprotein_9"/>
    <property type="match status" value="1"/>
</dbReference>
<keyword evidence="4" id="KW-0472">Membrane</keyword>
<keyword evidence="6 7" id="KW-0449">Lipoprotein</keyword>
<dbReference type="OrthoDB" id="9812878at2"/>
<dbReference type="PANTHER" id="PTHR30429">
    <property type="entry name" value="D-METHIONINE-BINDING LIPOPROTEIN METQ"/>
    <property type="match status" value="1"/>
</dbReference>
<evidence type="ECO:0000313" key="7">
    <source>
        <dbReference type="EMBL" id="SUX10216.1"/>
    </source>
</evidence>
<reference evidence="7 8" key="1">
    <citation type="submission" date="2018-06" db="EMBL/GenBank/DDBJ databases">
        <authorList>
            <consortium name="Pathogen Informatics"/>
            <person name="Doyle S."/>
        </authorList>
    </citation>
    <scope>NUCLEOTIDE SEQUENCE [LARGE SCALE GENOMIC DNA]</scope>
    <source>
        <strain evidence="7 8">NCTC12475</strain>
    </source>
</reference>
<keyword evidence="8" id="KW-1185">Reference proteome</keyword>
<evidence type="ECO:0000313" key="8">
    <source>
        <dbReference type="Proteomes" id="UP000254920"/>
    </source>
</evidence>
<dbReference type="InterPro" id="IPR004872">
    <property type="entry name" value="Lipoprotein_NlpA"/>
</dbReference>
<evidence type="ECO:0000256" key="2">
    <source>
        <dbReference type="ARBA" id="ARBA00008973"/>
    </source>
</evidence>
<organism evidence="7 8">
    <name type="scientific">Campylobacter sputorum subsp. sputorum</name>
    <dbReference type="NCBI Taxonomy" id="32024"/>
    <lineage>
        <taxon>Bacteria</taxon>
        <taxon>Pseudomonadati</taxon>
        <taxon>Campylobacterota</taxon>
        <taxon>Epsilonproteobacteria</taxon>
        <taxon>Campylobacterales</taxon>
        <taxon>Campylobacteraceae</taxon>
        <taxon>Campylobacter</taxon>
    </lineage>
</organism>
<evidence type="ECO:0000256" key="5">
    <source>
        <dbReference type="ARBA" id="ARBA00023139"/>
    </source>
</evidence>
<sequence length="135" mass="15632">MKRLFLILFIVSNLSLYAQKLAVGTLPISHGHIIEFIKPLSFDIEIKEFNDYFISNYALENGEIYLHFGIGLPYMKEFNPKNTTHIFPLDIVIINMNYVLGVNLNPKRDTLALKDRENTHVNYLIVKECSENLQS</sequence>
<dbReference type="RefSeq" id="WP_089182663.1">
    <property type="nucleotide sequence ID" value="NZ_CP043427.1"/>
</dbReference>
<dbReference type="PANTHER" id="PTHR30429:SF0">
    <property type="entry name" value="METHIONINE-BINDING LIPOPROTEIN METQ"/>
    <property type="match status" value="1"/>
</dbReference>
<comment type="similarity">
    <text evidence="2">Belongs to the NlpA lipoprotein family.</text>
</comment>
<evidence type="ECO:0000256" key="4">
    <source>
        <dbReference type="ARBA" id="ARBA00023136"/>
    </source>
</evidence>
<evidence type="ECO:0000256" key="3">
    <source>
        <dbReference type="ARBA" id="ARBA00022729"/>
    </source>
</evidence>
<dbReference type="GO" id="GO:0016020">
    <property type="term" value="C:membrane"/>
    <property type="evidence" value="ECO:0007669"/>
    <property type="project" value="UniProtKB-SubCell"/>
</dbReference>
<proteinExistence type="inferred from homology"/>
<dbReference type="GeneID" id="93090850"/>
<dbReference type="AlphaFoldDB" id="A0A381DHQ3"/>
<evidence type="ECO:0000256" key="1">
    <source>
        <dbReference type="ARBA" id="ARBA00004635"/>
    </source>
</evidence>
<gene>
    <name evidence="7" type="ORF">NCTC12475_00407</name>
</gene>
<accession>A0A381DHQ3</accession>
<dbReference type="SUPFAM" id="SSF53850">
    <property type="entry name" value="Periplasmic binding protein-like II"/>
    <property type="match status" value="1"/>
</dbReference>
<keyword evidence="3" id="KW-0732">Signal</keyword>
<name>A0A381DHQ3_9BACT</name>